<keyword evidence="3" id="KW-1185">Reference proteome</keyword>
<proteinExistence type="predicted"/>
<dbReference type="EMBL" id="MU854102">
    <property type="protein sequence ID" value="KAK3933637.1"/>
    <property type="molecule type" value="Genomic_DNA"/>
</dbReference>
<dbReference type="AlphaFoldDB" id="A0AAN6MUE3"/>
<name>A0AAN6MUE3_9PEZI</name>
<dbReference type="Proteomes" id="UP001303473">
    <property type="component" value="Unassembled WGS sequence"/>
</dbReference>
<evidence type="ECO:0000313" key="3">
    <source>
        <dbReference type="Proteomes" id="UP001303473"/>
    </source>
</evidence>
<feature type="compositionally biased region" description="Pro residues" evidence="1">
    <location>
        <begin position="72"/>
        <end position="81"/>
    </location>
</feature>
<protein>
    <submittedName>
        <fullName evidence="2">Uncharacterized protein</fullName>
    </submittedName>
</protein>
<evidence type="ECO:0000313" key="2">
    <source>
        <dbReference type="EMBL" id="KAK3933637.1"/>
    </source>
</evidence>
<comment type="caution">
    <text evidence="2">The sequence shown here is derived from an EMBL/GenBank/DDBJ whole genome shotgun (WGS) entry which is preliminary data.</text>
</comment>
<evidence type="ECO:0000256" key="1">
    <source>
        <dbReference type="SAM" id="MobiDB-lite"/>
    </source>
</evidence>
<gene>
    <name evidence="2" type="ORF">QBC46DRAFT_401595</name>
</gene>
<accession>A0AAN6MUE3</accession>
<sequence length="257" mass="29651">MSWFKIHDGYAPEEARKLNEKYLTIFCYCHPCLRHCLKSPNISDFLRKTYNQWLFDGIDRGRRGPAAVLEPQLPPTPPPGAPDDANAHSSNSDPAQPAQGFGRTPLWADDTYEPVLPPSHKHTPEDSVPPYLPTCFCHGCNMYREPRNMLPPFREPFKPVRPKCHAWMNPPRTRYDEEVAQALDVARETESDKLDPTIQGILDEALQRIWDNINANPDTYVMTVDQYAVFNFFQARYKNDKVALKAKARHWQMWLGL</sequence>
<reference evidence="3" key="1">
    <citation type="journal article" date="2023" name="Mol. Phylogenet. Evol.">
        <title>Genome-scale phylogeny and comparative genomics of the fungal order Sordariales.</title>
        <authorList>
            <person name="Hensen N."/>
            <person name="Bonometti L."/>
            <person name="Westerberg I."/>
            <person name="Brannstrom I.O."/>
            <person name="Guillou S."/>
            <person name="Cros-Aarteil S."/>
            <person name="Calhoun S."/>
            <person name="Haridas S."/>
            <person name="Kuo A."/>
            <person name="Mondo S."/>
            <person name="Pangilinan J."/>
            <person name="Riley R."/>
            <person name="LaButti K."/>
            <person name="Andreopoulos B."/>
            <person name="Lipzen A."/>
            <person name="Chen C."/>
            <person name="Yan M."/>
            <person name="Daum C."/>
            <person name="Ng V."/>
            <person name="Clum A."/>
            <person name="Steindorff A."/>
            <person name="Ohm R.A."/>
            <person name="Martin F."/>
            <person name="Silar P."/>
            <person name="Natvig D.O."/>
            <person name="Lalanne C."/>
            <person name="Gautier V."/>
            <person name="Ament-Velasquez S.L."/>
            <person name="Kruys A."/>
            <person name="Hutchinson M.I."/>
            <person name="Powell A.J."/>
            <person name="Barry K."/>
            <person name="Miller A.N."/>
            <person name="Grigoriev I.V."/>
            <person name="Debuchy R."/>
            <person name="Gladieux P."/>
            <person name="Hiltunen Thoren M."/>
            <person name="Johannesson H."/>
        </authorList>
    </citation>
    <scope>NUCLEOTIDE SEQUENCE [LARGE SCALE GENOMIC DNA]</scope>
    <source>
        <strain evidence="3">CBS 340.73</strain>
    </source>
</reference>
<feature type="region of interest" description="Disordered" evidence="1">
    <location>
        <begin position="64"/>
        <end position="125"/>
    </location>
</feature>
<organism evidence="2 3">
    <name type="scientific">Diplogelasinospora grovesii</name>
    <dbReference type="NCBI Taxonomy" id="303347"/>
    <lineage>
        <taxon>Eukaryota</taxon>
        <taxon>Fungi</taxon>
        <taxon>Dikarya</taxon>
        <taxon>Ascomycota</taxon>
        <taxon>Pezizomycotina</taxon>
        <taxon>Sordariomycetes</taxon>
        <taxon>Sordariomycetidae</taxon>
        <taxon>Sordariales</taxon>
        <taxon>Diplogelasinosporaceae</taxon>
        <taxon>Diplogelasinospora</taxon>
    </lineage>
</organism>